<dbReference type="EMBL" id="FNAN01000011">
    <property type="protein sequence ID" value="SDF64090.1"/>
    <property type="molecule type" value="Genomic_DNA"/>
</dbReference>
<evidence type="ECO:0000313" key="2">
    <source>
        <dbReference type="Proteomes" id="UP000198748"/>
    </source>
</evidence>
<name>A0A1G7MSQ0_9BACT</name>
<organism evidence="1 2">
    <name type="scientific">Dyadobacter soli</name>
    <dbReference type="NCBI Taxonomy" id="659014"/>
    <lineage>
        <taxon>Bacteria</taxon>
        <taxon>Pseudomonadati</taxon>
        <taxon>Bacteroidota</taxon>
        <taxon>Cytophagia</taxon>
        <taxon>Cytophagales</taxon>
        <taxon>Spirosomataceae</taxon>
        <taxon>Dyadobacter</taxon>
    </lineage>
</organism>
<gene>
    <name evidence="1" type="ORF">SAMN04487996_111346</name>
</gene>
<dbReference type="RefSeq" id="WP_090153754.1">
    <property type="nucleotide sequence ID" value="NZ_FNAN01000011.1"/>
</dbReference>
<reference evidence="2" key="1">
    <citation type="submission" date="2016-10" db="EMBL/GenBank/DDBJ databases">
        <authorList>
            <person name="Varghese N."/>
            <person name="Submissions S."/>
        </authorList>
    </citation>
    <scope>NUCLEOTIDE SEQUENCE [LARGE SCALE GENOMIC DNA]</scope>
    <source>
        <strain evidence="2">DSM 25329</strain>
    </source>
</reference>
<protein>
    <submittedName>
        <fullName evidence="1">Uncharacterized protein</fullName>
    </submittedName>
</protein>
<accession>A0A1G7MSQ0</accession>
<sequence length="112" mass="12855">MDSRNIFILSNTYLRQVAWQRQDGEDWVYVGAGNDFDLLKACEIIRSTVTGNKIFYVTSWHQSKVVILDHLISSPKSSLEGLDFLMWDLSFEAVVEFHHIGIARKGFRNSSS</sequence>
<keyword evidence="2" id="KW-1185">Reference proteome</keyword>
<dbReference type="AlphaFoldDB" id="A0A1G7MSQ0"/>
<dbReference type="Proteomes" id="UP000198748">
    <property type="component" value="Unassembled WGS sequence"/>
</dbReference>
<proteinExistence type="predicted"/>
<dbReference type="OrthoDB" id="982385at2"/>
<dbReference type="STRING" id="659014.SAMN04487996_111346"/>
<evidence type="ECO:0000313" key="1">
    <source>
        <dbReference type="EMBL" id="SDF64090.1"/>
    </source>
</evidence>